<protein>
    <submittedName>
        <fullName evidence="5">ATP-dependent DNA helicase RecQ</fullName>
    </submittedName>
</protein>
<proteinExistence type="predicted"/>
<keyword evidence="5" id="KW-0347">Helicase</keyword>
<dbReference type="GO" id="GO:0005524">
    <property type="term" value="F:ATP binding"/>
    <property type="evidence" value="ECO:0007669"/>
    <property type="project" value="UniProtKB-KW"/>
</dbReference>
<geneLocation type="plasmid" evidence="6">
    <name>pdrdi</name>
</geneLocation>
<evidence type="ECO:0000256" key="1">
    <source>
        <dbReference type="ARBA" id="ARBA00022741"/>
    </source>
</evidence>
<sequence length="1163" mass="130087">MSHEREAALFAYKVGWEPKGWLPDRPWVGVQTHLRHALFALAQREGLEIVTTSAEHGLSYHLPPDLGRRLQPWSEADYQSLGELHPLSPNTRMTLQRLGLAFLERVLPASGAVQPVPDEPIKWLVQGQVVTLSEEELLAPRLPRSVQVQLKKTGQPLRPKPAAWEYWLTLAPLQLRLWGMAWLSRLEQAMQAGQRHLRIKLLEDHPLPLLALWDSLELLEAVRRLYTLRWDIPKVTVQLPAGAERCHAALDAYLGRNLQHEGRKALLDIRLAAVDRADVAVGSLDWLEEGDVHWSEEDVYAAGVKLQRRLDLPFQEYEVAAAEREVLDFMFARFFAHARLRDEQYAAIRRVLEGDALLVLLPTGYGKSVIYQMVGLMQPGVALIVSPLNALIKDQIAHLRQDGIIGAGFVVGSGSQATREYGYFEEGRYRLFYCSPERFETDAFKRSVAQLIEQRRIALVAVDEAHCVSEWGHDFRPAYMHVRSMRKKLQQDTAHPIPLLALTATASPVVRADIQRALGIAEGNVIQSRSSDRPELSFSVHAADGRGGRQARLRALDQVFSEVAPALFGQDVLHAKDDEGHYLNGAVVFTPYADRRDEALFGSGTSVVREHLARGVLAHEPVGMYAGSAPGACPQCGSHNFYRHYGEYRCNACGFVFLKQQIGRDEDWDETVLRTQDDFLSSRMPVLVSTKGFGMGIDKQNIRLVTHYVMSGSLEAYYQEAGRAGRSGEHAHVALVTVPPAEACARQHIDQLTTLAPEDDLPFPCLKRNAKGFPKLKCDYGLTELCDIAQQALFIQENFPSAAQDLGDLVKVFEALMGTQNSVISPPAEMNEGRTQRALSRLATLSVVRTYVKPGKNFKVNFNREWTAAAALSELSKELRGFDQLTGAPSQTPPELQALLDTPDLKVSEYVHRAGKLLIDTLYSSVRSMRVYSLVNLYRFASLPPRQCRRVHLRRSFEVTPLQADYQCGFCDTCQPDLQFERPQAYTPVVLSHEEELGVRFEAQLEQFDIEQASALLRECEAAGVTASLLIRSNYLLEQRPNDLGLLFMNVALHALEGQAEQGQRTAQRAVQVMRRAGYSGRDVSPYLAGLDAFVPQLSRTLYASVGGPFDDPAGRRLATESLRLTDAELARELERRWVLASLNDHAAQLVPQIPFTTVLENA</sequence>
<keyword evidence="5" id="KW-0378">Hydrolase</keyword>
<feature type="domain" description="Helicase C-terminal" evidence="4">
    <location>
        <begin position="567"/>
        <end position="769"/>
    </location>
</feature>
<gene>
    <name evidence="5" type="ORF">DVJ83_16610</name>
</gene>
<dbReference type="PROSITE" id="PS51192">
    <property type="entry name" value="HELICASE_ATP_BIND_1"/>
    <property type="match status" value="1"/>
</dbReference>
<evidence type="ECO:0000256" key="2">
    <source>
        <dbReference type="ARBA" id="ARBA00022840"/>
    </source>
</evidence>
<dbReference type="PANTHER" id="PTHR13710">
    <property type="entry name" value="DNA HELICASE RECQ FAMILY MEMBER"/>
    <property type="match status" value="1"/>
</dbReference>
<dbReference type="InterPro" id="IPR014001">
    <property type="entry name" value="Helicase_ATP-bd"/>
</dbReference>
<dbReference type="GO" id="GO:0000724">
    <property type="term" value="P:double-strand break repair via homologous recombination"/>
    <property type="evidence" value="ECO:0007669"/>
    <property type="project" value="TreeGrafter"/>
</dbReference>
<dbReference type="Gene3D" id="3.40.50.300">
    <property type="entry name" value="P-loop containing nucleotide triphosphate hydrolases"/>
    <property type="match status" value="2"/>
</dbReference>
<evidence type="ECO:0000313" key="6">
    <source>
        <dbReference type="Proteomes" id="UP000253744"/>
    </source>
</evidence>
<evidence type="ECO:0000259" key="3">
    <source>
        <dbReference type="PROSITE" id="PS51192"/>
    </source>
</evidence>
<dbReference type="PANTHER" id="PTHR13710:SF108">
    <property type="entry name" value="ATP-DEPENDENT DNA HELICASE Q4"/>
    <property type="match status" value="1"/>
</dbReference>
<dbReference type="CDD" id="cd17920">
    <property type="entry name" value="DEXHc_RecQ"/>
    <property type="match status" value="1"/>
</dbReference>
<dbReference type="InterPro" id="IPR001650">
    <property type="entry name" value="Helicase_C-like"/>
</dbReference>
<keyword evidence="5" id="KW-0614">Plasmid</keyword>
<dbReference type="GO" id="GO:0005694">
    <property type="term" value="C:chromosome"/>
    <property type="evidence" value="ECO:0007669"/>
    <property type="project" value="TreeGrafter"/>
</dbReference>
<dbReference type="GO" id="GO:0043138">
    <property type="term" value="F:3'-5' DNA helicase activity"/>
    <property type="evidence" value="ECO:0007669"/>
    <property type="project" value="TreeGrafter"/>
</dbReference>
<evidence type="ECO:0000259" key="4">
    <source>
        <dbReference type="PROSITE" id="PS51194"/>
    </source>
</evidence>
<keyword evidence="2" id="KW-0067">ATP-binding</keyword>
<organism evidence="5 6">
    <name type="scientific">Deinococcus wulumuqiensis</name>
    <dbReference type="NCBI Taxonomy" id="980427"/>
    <lineage>
        <taxon>Bacteria</taxon>
        <taxon>Thermotogati</taxon>
        <taxon>Deinococcota</taxon>
        <taxon>Deinococci</taxon>
        <taxon>Deinococcales</taxon>
        <taxon>Deinococcaceae</taxon>
        <taxon>Deinococcus</taxon>
    </lineage>
</organism>
<dbReference type="PROSITE" id="PS51194">
    <property type="entry name" value="HELICASE_CTER"/>
    <property type="match status" value="1"/>
</dbReference>
<dbReference type="Pfam" id="PF00270">
    <property type="entry name" value="DEAD"/>
    <property type="match status" value="1"/>
</dbReference>
<dbReference type="GO" id="GO:0005737">
    <property type="term" value="C:cytoplasm"/>
    <property type="evidence" value="ECO:0007669"/>
    <property type="project" value="TreeGrafter"/>
</dbReference>
<dbReference type="GO" id="GO:0009378">
    <property type="term" value="F:four-way junction helicase activity"/>
    <property type="evidence" value="ECO:0007669"/>
    <property type="project" value="TreeGrafter"/>
</dbReference>
<dbReference type="KEGG" id="dwu:DVJ83_16610"/>
<name>A0A345IM37_9DEIO</name>
<dbReference type="Proteomes" id="UP000253744">
    <property type="component" value="Plasmid pDrdI"/>
</dbReference>
<evidence type="ECO:0000313" key="5">
    <source>
        <dbReference type="EMBL" id="AXH00760.1"/>
    </source>
</evidence>
<dbReference type="GO" id="GO:0003676">
    <property type="term" value="F:nucleic acid binding"/>
    <property type="evidence" value="ECO:0007669"/>
    <property type="project" value="InterPro"/>
</dbReference>
<dbReference type="AlphaFoldDB" id="A0A345IM37"/>
<feature type="domain" description="Helicase ATP-binding" evidence="3">
    <location>
        <begin position="348"/>
        <end position="524"/>
    </location>
</feature>
<dbReference type="Pfam" id="PF00271">
    <property type="entry name" value="Helicase_C"/>
    <property type="match status" value="1"/>
</dbReference>
<dbReference type="InterPro" id="IPR027417">
    <property type="entry name" value="P-loop_NTPase"/>
</dbReference>
<dbReference type="SMART" id="SM00490">
    <property type="entry name" value="HELICc"/>
    <property type="match status" value="1"/>
</dbReference>
<reference evidence="5 6" key="1">
    <citation type="submission" date="2018-07" db="EMBL/GenBank/DDBJ databases">
        <title>Complete Genome and Methylome Analysis of Deinococcus wulumuqiensis NEB 479.</title>
        <authorList>
            <person name="Fomenkov A."/>
            <person name="Luyten Y."/>
            <person name="Vincze T."/>
            <person name="Anton B.P."/>
            <person name="Clark T."/>
            <person name="Roberts R.J."/>
            <person name="Morgan R.D."/>
        </authorList>
    </citation>
    <scope>NUCLEOTIDE SEQUENCE [LARGE SCALE GENOMIC DNA]</scope>
    <source>
        <strain evidence="5 6">NEB 479</strain>
        <plasmid evidence="6">Plasmid pdrdi</plasmid>
    </source>
</reference>
<dbReference type="SUPFAM" id="SSF52540">
    <property type="entry name" value="P-loop containing nucleoside triphosphate hydrolases"/>
    <property type="match status" value="2"/>
</dbReference>
<dbReference type="EMBL" id="CP031163">
    <property type="protein sequence ID" value="AXH00760.1"/>
    <property type="molecule type" value="Genomic_DNA"/>
</dbReference>
<dbReference type="InterPro" id="IPR011545">
    <property type="entry name" value="DEAD/DEAH_box_helicase_dom"/>
</dbReference>
<accession>A0A345IM37</accession>
<keyword evidence="1" id="KW-0547">Nucleotide-binding</keyword>
<dbReference type="SMART" id="SM00487">
    <property type="entry name" value="DEXDc"/>
    <property type="match status" value="1"/>
</dbReference>
<dbReference type="RefSeq" id="WP_114673416.1">
    <property type="nucleotide sequence ID" value="NZ_CP031163.1"/>
</dbReference>